<name>A0ACB6ZNF3_THEGA</name>
<dbReference type="EMBL" id="MU117977">
    <property type="protein sequence ID" value="KAF9651201.1"/>
    <property type="molecule type" value="Genomic_DNA"/>
</dbReference>
<organism evidence="1 2">
    <name type="scientific">Thelephora ganbajun</name>
    <name type="common">Ganba fungus</name>
    <dbReference type="NCBI Taxonomy" id="370292"/>
    <lineage>
        <taxon>Eukaryota</taxon>
        <taxon>Fungi</taxon>
        <taxon>Dikarya</taxon>
        <taxon>Basidiomycota</taxon>
        <taxon>Agaricomycotina</taxon>
        <taxon>Agaricomycetes</taxon>
        <taxon>Thelephorales</taxon>
        <taxon>Thelephoraceae</taxon>
        <taxon>Thelephora</taxon>
    </lineage>
</organism>
<reference evidence="1" key="1">
    <citation type="submission" date="2019-10" db="EMBL/GenBank/DDBJ databases">
        <authorList>
            <consortium name="DOE Joint Genome Institute"/>
            <person name="Kuo A."/>
            <person name="Miyauchi S."/>
            <person name="Kiss E."/>
            <person name="Drula E."/>
            <person name="Kohler A."/>
            <person name="Sanchez-Garcia M."/>
            <person name="Andreopoulos B."/>
            <person name="Barry K.W."/>
            <person name="Bonito G."/>
            <person name="Buee M."/>
            <person name="Carver A."/>
            <person name="Chen C."/>
            <person name="Cichocki N."/>
            <person name="Clum A."/>
            <person name="Culley D."/>
            <person name="Crous P.W."/>
            <person name="Fauchery L."/>
            <person name="Girlanda M."/>
            <person name="Hayes R."/>
            <person name="Keri Z."/>
            <person name="Labutti K."/>
            <person name="Lipzen A."/>
            <person name="Lombard V."/>
            <person name="Magnuson J."/>
            <person name="Maillard F."/>
            <person name="Morin E."/>
            <person name="Murat C."/>
            <person name="Nolan M."/>
            <person name="Ohm R."/>
            <person name="Pangilinan J."/>
            <person name="Pereira M."/>
            <person name="Perotto S."/>
            <person name="Peter M."/>
            <person name="Riley R."/>
            <person name="Sitrit Y."/>
            <person name="Stielow B."/>
            <person name="Szollosi G."/>
            <person name="Zifcakova L."/>
            <person name="Stursova M."/>
            <person name="Spatafora J.W."/>
            <person name="Tedersoo L."/>
            <person name="Vaario L.-M."/>
            <person name="Yamada A."/>
            <person name="Yan M."/>
            <person name="Wang P."/>
            <person name="Xu J."/>
            <person name="Bruns T."/>
            <person name="Baldrian P."/>
            <person name="Vilgalys R."/>
            <person name="Henrissat B."/>
            <person name="Grigoriev I.V."/>
            <person name="Hibbett D."/>
            <person name="Nagy L.G."/>
            <person name="Martin F.M."/>
        </authorList>
    </citation>
    <scope>NUCLEOTIDE SEQUENCE</scope>
    <source>
        <strain evidence="1">P2</strain>
    </source>
</reference>
<keyword evidence="2" id="KW-1185">Reference proteome</keyword>
<proteinExistence type="predicted"/>
<sequence length="337" mass="37111">MSPLQNSLSQLAVHSDSESQPSPEQQSQKLYRLIASVPAKTLHQYILSKLRVATNPSTPSTSEHHLSHATLAAVADFFVDLHPPPKLHCVRCHKEYVEVENDDRSCTVAHDDESTLVERIGRGVRRGRGGEDGSEYETLWQCCGKTVEGDGDQGPPDGWCYEGKHTTDVKRARWRADSTPQDDKLVSCLRRNCNIQSRPASSPPVKLPSSVSAPRKRMAQRKRMRSVKEGDTEGHQPQTTGEQPMEVDQDAASVTGSVRGRSKRKAETGNAELRTRSTESIRPRSSSKASTTTTTRRAASVNPKPKSRAGRKSITKNEDDSTVAADDAAPKKRRKVA</sequence>
<accession>A0ACB6ZNF3</accession>
<gene>
    <name evidence="1" type="ORF">BDM02DRAFT_3091664</name>
</gene>
<reference evidence="1" key="2">
    <citation type="journal article" date="2020" name="Nat. Commun.">
        <title>Large-scale genome sequencing of mycorrhizal fungi provides insights into the early evolution of symbiotic traits.</title>
        <authorList>
            <person name="Miyauchi S."/>
            <person name="Kiss E."/>
            <person name="Kuo A."/>
            <person name="Drula E."/>
            <person name="Kohler A."/>
            <person name="Sanchez-Garcia M."/>
            <person name="Morin E."/>
            <person name="Andreopoulos B."/>
            <person name="Barry K.W."/>
            <person name="Bonito G."/>
            <person name="Buee M."/>
            <person name="Carver A."/>
            <person name="Chen C."/>
            <person name="Cichocki N."/>
            <person name="Clum A."/>
            <person name="Culley D."/>
            <person name="Crous P.W."/>
            <person name="Fauchery L."/>
            <person name="Girlanda M."/>
            <person name="Hayes R.D."/>
            <person name="Keri Z."/>
            <person name="LaButti K."/>
            <person name="Lipzen A."/>
            <person name="Lombard V."/>
            <person name="Magnuson J."/>
            <person name="Maillard F."/>
            <person name="Murat C."/>
            <person name="Nolan M."/>
            <person name="Ohm R.A."/>
            <person name="Pangilinan J."/>
            <person name="Pereira M.F."/>
            <person name="Perotto S."/>
            <person name="Peter M."/>
            <person name="Pfister S."/>
            <person name="Riley R."/>
            <person name="Sitrit Y."/>
            <person name="Stielow J.B."/>
            <person name="Szollosi G."/>
            <person name="Zifcakova L."/>
            <person name="Stursova M."/>
            <person name="Spatafora J.W."/>
            <person name="Tedersoo L."/>
            <person name="Vaario L.M."/>
            <person name="Yamada A."/>
            <person name="Yan M."/>
            <person name="Wang P."/>
            <person name="Xu J."/>
            <person name="Bruns T."/>
            <person name="Baldrian P."/>
            <person name="Vilgalys R."/>
            <person name="Dunand C."/>
            <person name="Henrissat B."/>
            <person name="Grigoriev I.V."/>
            <person name="Hibbett D."/>
            <person name="Nagy L.G."/>
            <person name="Martin F.M."/>
        </authorList>
    </citation>
    <scope>NUCLEOTIDE SEQUENCE</scope>
    <source>
        <strain evidence="1">P2</strain>
    </source>
</reference>
<protein>
    <submittedName>
        <fullName evidence="1">Uncharacterized protein</fullName>
    </submittedName>
</protein>
<evidence type="ECO:0000313" key="1">
    <source>
        <dbReference type="EMBL" id="KAF9651201.1"/>
    </source>
</evidence>
<comment type="caution">
    <text evidence="1">The sequence shown here is derived from an EMBL/GenBank/DDBJ whole genome shotgun (WGS) entry which is preliminary data.</text>
</comment>
<evidence type="ECO:0000313" key="2">
    <source>
        <dbReference type="Proteomes" id="UP000886501"/>
    </source>
</evidence>
<dbReference type="Proteomes" id="UP000886501">
    <property type="component" value="Unassembled WGS sequence"/>
</dbReference>